<dbReference type="AlphaFoldDB" id="A0A1F6WBS9"/>
<dbReference type="EMBL" id="MFUJ01000016">
    <property type="protein sequence ID" value="OGI79334.1"/>
    <property type="molecule type" value="Genomic_DNA"/>
</dbReference>
<reference evidence="2 3" key="1">
    <citation type="journal article" date="2016" name="Nat. Commun.">
        <title>Thousands of microbial genomes shed light on interconnected biogeochemical processes in an aquifer system.</title>
        <authorList>
            <person name="Anantharaman K."/>
            <person name="Brown C.T."/>
            <person name="Hug L.A."/>
            <person name="Sharon I."/>
            <person name="Castelle C.J."/>
            <person name="Probst A.J."/>
            <person name="Thomas B.C."/>
            <person name="Singh A."/>
            <person name="Wilkins M.J."/>
            <person name="Karaoz U."/>
            <person name="Brodie E.L."/>
            <person name="Williams K.H."/>
            <person name="Hubbard S.S."/>
            <person name="Banfield J.F."/>
        </authorList>
    </citation>
    <scope>NUCLEOTIDE SEQUENCE [LARGE SCALE GENOMIC DNA]</scope>
</reference>
<dbReference type="Proteomes" id="UP000177052">
    <property type="component" value="Unassembled WGS sequence"/>
</dbReference>
<dbReference type="InterPro" id="IPR011467">
    <property type="entry name" value="DUF1573"/>
</dbReference>
<comment type="caution">
    <text evidence="2">The sequence shown here is derived from an EMBL/GenBank/DDBJ whole genome shotgun (WGS) entry which is preliminary data.</text>
</comment>
<accession>A0A1F6WBS9</accession>
<dbReference type="Gene3D" id="2.60.40.10">
    <property type="entry name" value="Immunoglobulins"/>
    <property type="match status" value="1"/>
</dbReference>
<evidence type="ECO:0000313" key="2">
    <source>
        <dbReference type="EMBL" id="OGI79334.1"/>
    </source>
</evidence>
<proteinExistence type="predicted"/>
<gene>
    <name evidence="2" type="ORF">A3F19_02455</name>
</gene>
<evidence type="ECO:0008006" key="4">
    <source>
        <dbReference type="Google" id="ProtNLM"/>
    </source>
</evidence>
<keyword evidence="1" id="KW-1133">Transmembrane helix</keyword>
<organism evidence="2 3">
    <name type="scientific">Candidatus Nomurabacteria bacterium RIFCSPHIGHO2_12_FULL_37_29</name>
    <dbReference type="NCBI Taxonomy" id="1801759"/>
    <lineage>
        <taxon>Bacteria</taxon>
        <taxon>Candidatus Nomuraibacteriota</taxon>
    </lineage>
</organism>
<evidence type="ECO:0000313" key="3">
    <source>
        <dbReference type="Proteomes" id="UP000177052"/>
    </source>
</evidence>
<sequence length="199" mass="21485">MKSPLGIFYYSNLIAKNLMNKQTIVSLVVILIGVTALVWWSKSVDSKKLGAEGEGLYHLAKTGNNLEANSINFLVASETFYDFGTISMKNGKVSKIFKITNPTSQDIKIPSLVTSCMCTTAYILGEDGTRSRPYGMPGHGGAVPKANAIVRASGSLNIEAVYDPNAHGPAGVGLIERSVLLEDENNNVIEFKFRVNVTP</sequence>
<feature type="transmembrane region" description="Helical" evidence="1">
    <location>
        <begin position="23"/>
        <end position="40"/>
    </location>
</feature>
<dbReference type="InterPro" id="IPR013783">
    <property type="entry name" value="Ig-like_fold"/>
</dbReference>
<evidence type="ECO:0000256" key="1">
    <source>
        <dbReference type="SAM" id="Phobius"/>
    </source>
</evidence>
<keyword evidence="1" id="KW-0472">Membrane</keyword>
<dbReference type="Pfam" id="PF07610">
    <property type="entry name" value="DUF1573"/>
    <property type="match status" value="1"/>
</dbReference>
<protein>
    <recommendedName>
        <fullName evidence="4">DUF1573 domain-containing protein</fullName>
    </recommendedName>
</protein>
<name>A0A1F6WBS9_9BACT</name>
<keyword evidence="1" id="KW-0812">Transmembrane</keyword>